<feature type="domain" description="RapA2 cadherin-like" evidence="3">
    <location>
        <begin position="725"/>
        <end position="805"/>
    </location>
</feature>
<dbReference type="Gene3D" id="2.60.40.2080">
    <property type="match status" value="1"/>
</dbReference>
<sequence>MIVKPFLHTPAATLALATALVLATPLHAQLAGAPTPGDRVVHTIGSGATLGSDGVSNLGVSMVHDFDAAGTVLPDLADSFDLGADGGPDDTKLFLTSGHHLVLYGIEFDSVEDRAGIESFLRINGTETPYGASGGYARDATNDKLYSRGGTILEVAQGDSIEIETVRTDNEPRAITRLGADLQVVALDEAWTDFLRLGVTTSTEIMPAGVSDPLNLLYETEDEVDGASFAHGTGAGTSEITLKHSGHYLVLANTGFNVIGGSSERNVLTQEIFLNGAPVPGGATAAYMRHSGATDTLGGLIDDGTASIGVLIEVTDPDSVLEVRVSRDNVGSSSTVWLDPQRTALAIARLPKFGDYITLEGGPQPVNVTPATPLDFSASSGTSTDSFVFAPGTSASQVALAEAADYLFLSAHHGMADAAGSGSRSIVRHALQVTPSGGAAAPLGFGYGGAYNRDQHNNTDQARMSGGWTAGIMALGAGDVVEATTEQVGGGGGGAQVTTDSLGFQGMNLVRMSAPPTTPFVLENNPRSVTVNDSAFVITAADLRTIDGDHSAAQLTYTVDGSPVNGTLRLSAAPLGSGSTFTQDDIDNDLLDWLPGPTANAASGFSFTVRDPDLNAVSADYGANTVQMIVVGNDSGAVGEDSTASEADLSSGANLLANDTGDGLTVTSFDAVSAGGAAVVVNADGTFTYDPTVSQPLQGGGLGDTTPDTFGYTVTDAIGKTAAGTVTMNVGGANDQSVANDDSVTVVEDSPGGGDVLTNDSDLDTGETATLTVSMVDGDPGKVGVAITTVGGGTITLNPDGSFTYLTGPPQQAIAPGEAGYDYVTYKCRDVHGLESATDGILTLQIAGTDDGVIAYPNTYAIDNDEIATGDFILDDTGEGADASIDASEFLSLQAVDTSGTLGSLTITQPDVIGNRGTISVTDAVQTVNFGIPGMTNPVVIAGPPSRNETEPTVVRVTNVNAAAGTFDIQLVEQPETGVANDGDGPVHAAETVSWMVIEAGRYVLPNGAPLEAGLVNTSAIQHDGPGGSSWATVSFAGGYAAPPAVFHTIQTLNGTPAENAELFNTRVRSLSSISFEVALEDWEGDSEARTAAETIGWVAIGTGSGFLNGQPFDVMATPDAVTHSAYPISFTFDNGTAPELFASMTTFDGSDPSHVRRQNVTGATGEILIGEDTMNDTEISHTSEIVHYMAIGGSGPMVAYPIGAQLGSFSYEPPSSFDTLDAGESATDTFSYTITDSSGNTSSATVTIVVTGSGADTDGDGLPDKYEIDNGLNPNDPNDALTDPDGDGTTATQEYLFGTLENNAASVFRIRVSSVDKLAGTVGITIGPVFEGFSYQIANTTDLGIYSITEEFTATADSAEVLIEDVTLLNFEAYRALALRPSGTGVIAP</sequence>
<feature type="region of interest" description="Disordered" evidence="1">
    <location>
        <begin position="1253"/>
        <end position="1289"/>
    </location>
</feature>
<protein>
    <submittedName>
        <fullName evidence="4">Agglutinin biogenesis protein MshQ</fullName>
    </submittedName>
</protein>
<dbReference type="InterPro" id="IPR040853">
    <property type="entry name" value="RapA2_cadherin-like"/>
</dbReference>
<keyword evidence="2" id="KW-0732">Signal</keyword>
<dbReference type="Pfam" id="PF17963">
    <property type="entry name" value="Big_9"/>
    <property type="match status" value="1"/>
</dbReference>
<dbReference type="Pfam" id="PF16184">
    <property type="entry name" value="Cadherin_3"/>
    <property type="match status" value="1"/>
</dbReference>
<keyword evidence="5" id="KW-1185">Reference proteome</keyword>
<accession>A0ABN6H342</accession>
<feature type="signal peptide" evidence="2">
    <location>
        <begin position="1"/>
        <end position="28"/>
    </location>
</feature>
<evidence type="ECO:0000313" key="4">
    <source>
        <dbReference type="EMBL" id="BCX48071.1"/>
    </source>
</evidence>
<evidence type="ECO:0000256" key="1">
    <source>
        <dbReference type="SAM" id="MobiDB-lite"/>
    </source>
</evidence>
<feature type="chain" id="PRO_5045587426" evidence="2">
    <location>
        <begin position="29"/>
        <end position="1390"/>
    </location>
</feature>
<dbReference type="InterPro" id="IPR037221">
    <property type="entry name" value="H-type_lectin_dom_sf"/>
</dbReference>
<proteinExistence type="predicted"/>
<dbReference type="NCBIfam" id="TIGR01965">
    <property type="entry name" value="VCBS_repeat"/>
    <property type="match status" value="1"/>
</dbReference>
<dbReference type="EMBL" id="AP024702">
    <property type="protein sequence ID" value="BCX48071.1"/>
    <property type="molecule type" value="Genomic_DNA"/>
</dbReference>
<gene>
    <name evidence="4" type="ORF">HAHE_19790</name>
</gene>
<evidence type="ECO:0000259" key="3">
    <source>
        <dbReference type="Pfam" id="PF17803"/>
    </source>
</evidence>
<evidence type="ECO:0000256" key="2">
    <source>
        <dbReference type="SAM" id="SignalP"/>
    </source>
</evidence>
<organism evidence="4 5">
    <name type="scientific">Haloferula helveola</name>
    <dbReference type="NCBI Taxonomy" id="490095"/>
    <lineage>
        <taxon>Bacteria</taxon>
        <taxon>Pseudomonadati</taxon>
        <taxon>Verrucomicrobiota</taxon>
        <taxon>Verrucomicrobiia</taxon>
        <taxon>Verrucomicrobiales</taxon>
        <taxon>Verrucomicrobiaceae</taxon>
        <taxon>Haloferula</taxon>
    </lineage>
</organism>
<name>A0ABN6H342_9BACT</name>
<reference evidence="4 5" key="1">
    <citation type="submission" date="2021-06" db="EMBL/GenBank/DDBJ databases">
        <title>Complete genome of Haloferula helveola possessing various polysaccharide degrading enzymes.</title>
        <authorList>
            <person name="Takami H."/>
            <person name="Huang C."/>
            <person name="Hamasaki K."/>
        </authorList>
    </citation>
    <scope>NUCLEOTIDE SEQUENCE [LARGE SCALE GENOMIC DNA]</scope>
    <source>
        <strain evidence="4 5">CN-1</strain>
    </source>
</reference>
<evidence type="ECO:0000313" key="5">
    <source>
        <dbReference type="Proteomes" id="UP001374893"/>
    </source>
</evidence>
<dbReference type="Pfam" id="PF17803">
    <property type="entry name" value="Cadherin_4"/>
    <property type="match status" value="1"/>
</dbReference>
<dbReference type="RefSeq" id="WP_338690642.1">
    <property type="nucleotide sequence ID" value="NZ_AP024702.1"/>
</dbReference>
<dbReference type="Proteomes" id="UP001374893">
    <property type="component" value="Chromosome"/>
</dbReference>
<dbReference type="InterPro" id="IPR010221">
    <property type="entry name" value="VCBS_dom"/>
</dbReference>